<name>A0A1D1URH6_RAMVA</name>
<dbReference type="AlphaFoldDB" id="A0A1D1URH6"/>
<gene>
    <name evidence="2" type="primary">RvY_02720-1</name>
    <name evidence="2" type="synonym">RvY_02720.1</name>
    <name evidence="2" type="ORF">RvY_02720</name>
</gene>
<dbReference type="Proteomes" id="UP000186922">
    <property type="component" value="Unassembled WGS sequence"/>
</dbReference>
<keyword evidence="3" id="KW-1185">Reference proteome</keyword>
<dbReference type="PROSITE" id="PS51257">
    <property type="entry name" value="PROKAR_LIPOPROTEIN"/>
    <property type="match status" value="1"/>
</dbReference>
<reference evidence="2 3" key="1">
    <citation type="journal article" date="2016" name="Nat. Commun.">
        <title>Extremotolerant tardigrade genome and improved radiotolerance of human cultured cells by tardigrade-unique protein.</title>
        <authorList>
            <person name="Hashimoto T."/>
            <person name="Horikawa D.D."/>
            <person name="Saito Y."/>
            <person name="Kuwahara H."/>
            <person name="Kozuka-Hata H."/>
            <person name="Shin-I T."/>
            <person name="Minakuchi Y."/>
            <person name="Ohishi K."/>
            <person name="Motoyama A."/>
            <person name="Aizu T."/>
            <person name="Enomoto A."/>
            <person name="Kondo K."/>
            <person name="Tanaka S."/>
            <person name="Hara Y."/>
            <person name="Koshikawa S."/>
            <person name="Sagara H."/>
            <person name="Miura T."/>
            <person name="Yokobori S."/>
            <person name="Miyagawa K."/>
            <person name="Suzuki Y."/>
            <person name="Kubo T."/>
            <person name="Oyama M."/>
            <person name="Kohara Y."/>
            <person name="Fujiyama A."/>
            <person name="Arakawa K."/>
            <person name="Katayama T."/>
            <person name="Toyoda A."/>
            <person name="Kunieda T."/>
        </authorList>
    </citation>
    <scope>NUCLEOTIDE SEQUENCE [LARGE SCALE GENOMIC DNA]</scope>
    <source>
        <strain evidence="2 3">YOKOZUNA-1</strain>
    </source>
</reference>
<proteinExistence type="predicted"/>
<accession>A0A1D1URH6</accession>
<evidence type="ECO:0000313" key="3">
    <source>
        <dbReference type="Proteomes" id="UP000186922"/>
    </source>
</evidence>
<comment type="caution">
    <text evidence="2">The sequence shown here is derived from an EMBL/GenBank/DDBJ whole genome shotgun (WGS) entry which is preliminary data.</text>
</comment>
<keyword evidence="1" id="KW-0732">Signal</keyword>
<evidence type="ECO:0000256" key="1">
    <source>
        <dbReference type="SAM" id="SignalP"/>
    </source>
</evidence>
<dbReference type="EMBL" id="BDGG01000001">
    <property type="protein sequence ID" value="GAU90282.1"/>
    <property type="molecule type" value="Genomic_DNA"/>
</dbReference>
<protein>
    <recommendedName>
        <fullName evidence="4">Secreted protein</fullName>
    </recommendedName>
</protein>
<evidence type="ECO:0008006" key="4">
    <source>
        <dbReference type="Google" id="ProtNLM"/>
    </source>
</evidence>
<sequence>MGQSTRVWRPSGLVSSFLLSFASCRLLAVVCSFSCCRDGQSVYFQASTIARLTFNGSLGRNPVVYNSAVDSRQLPATVILSATAALAEPPPCHGGRIGSGGLVGAHSGRLGLALVNGLVGLVDTSALAVSSRSGVT</sequence>
<organism evidence="2 3">
    <name type="scientific">Ramazzottius varieornatus</name>
    <name type="common">Water bear</name>
    <name type="synonym">Tardigrade</name>
    <dbReference type="NCBI Taxonomy" id="947166"/>
    <lineage>
        <taxon>Eukaryota</taxon>
        <taxon>Metazoa</taxon>
        <taxon>Ecdysozoa</taxon>
        <taxon>Tardigrada</taxon>
        <taxon>Eutardigrada</taxon>
        <taxon>Parachela</taxon>
        <taxon>Hypsibioidea</taxon>
        <taxon>Ramazzottiidae</taxon>
        <taxon>Ramazzottius</taxon>
    </lineage>
</organism>
<feature type="signal peptide" evidence="1">
    <location>
        <begin position="1"/>
        <end position="32"/>
    </location>
</feature>
<evidence type="ECO:0000313" key="2">
    <source>
        <dbReference type="EMBL" id="GAU90282.1"/>
    </source>
</evidence>
<feature type="chain" id="PRO_5008897542" description="Secreted protein" evidence="1">
    <location>
        <begin position="33"/>
        <end position="136"/>
    </location>
</feature>